<gene>
    <name evidence="2" type="ORF">CARUB_v10019955mg</name>
</gene>
<organism evidence="2 3">
    <name type="scientific">Capsella rubella</name>
    <dbReference type="NCBI Taxonomy" id="81985"/>
    <lineage>
        <taxon>Eukaryota</taxon>
        <taxon>Viridiplantae</taxon>
        <taxon>Streptophyta</taxon>
        <taxon>Embryophyta</taxon>
        <taxon>Tracheophyta</taxon>
        <taxon>Spermatophyta</taxon>
        <taxon>Magnoliopsida</taxon>
        <taxon>eudicotyledons</taxon>
        <taxon>Gunneridae</taxon>
        <taxon>Pentapetalae</taxon>
        <taxon>rosids</taxon>
        <taxon>malvids</taxon>
        <taxon>Brassicales</taxon>
        <taxon>Brassicaceae</taxon>
        <taxon>Camelineae</taxon>
        <taxon>Capsella</taxon>
    </lineage>
</organism>
<dbReference type="Proteomes" id="UP000029121">
    <property type="component" value="Unassembled WGS sequence"/>
</dbReference>
<dbReference type="AlphaFoldDB" id="R0I6Q6"/>
<keyword evidence="3" id="KW-1185">Reference proteome</keyword>
<proteinExistence type="predicted"/>
<dbReference type="eggNOG" id="ENOG502REM6">
    <property type="taxonomic scope" value="Eukaryota"/>
</dbReference>
<dbReference type="InterPro" id="IPR053273">
    <property type="entry name" value="CST_Regulator"/>
</dbReference>
<feature type="region of interest" description="Disordered" evidence="1">
    <location>
        <begin position="208"/>
        <end position="246"/>
    </location>
</feature>
<dbReference type="OrthoDB" id="1644512at2759"/>
<evidence type="ECO:0000256" key="1">
    <source>
        <dbReference type="SAM" id="MobiDB-lite"/>
    </source>
</evidence>
<dbReference type="PANTHER" id="PTHR34659:SF1">
    <property type="entry name" value="PROTEIN EGT2"/>
    <property type="match status" value="1"/>
</dbReference>
<evidence type="ECO:0000313" key="2">
    <source>
        <dbReference type="EMBL" id="EOA33760.1"/>
    </source>
</evidence>
<protein>
    <submittedName>
        <fullName evidence="2">Uncharacterized protein</fullName>
    </submittedName>
</protein>
<dbReference type="EMBL" id="KB870806">
    <property type="protein sequence ID" value="EOA33760.1"/>
    <property type="molecule type" value="Genomic_DNA"/>
</dbReference>
<dbReference type="KEGG" id="crb:17895040"/>
<dbReference type="GO" id="GO:0005776">
    <property type="term" value="C:autophagosome"/>
    <property type="evidence" value="ECO:0007669"/>
    <property type="project" value="TreeGrafter"/>
</dbReference>
<reference evidence="3" key="1">
    <citation type="journal article" date="2013" name="Nat. Genet.">
        <title>The Capsella rubella genome and the genomic consequences of rapid mating system evolution.</title>
        <authorList>
            <person name="Slotte T."/>
            <person name="Hazzouri K.M."/>
            <person name="Agren J.A."/>
            <person name="Koenig D."/>
            <person name="Maumus F."/>
            <person name="Guo Y.L."/>
            <person name="Steige K."/>
            <person name="Platts A.E."/>
            <person name="Escobar J.S."/>
            <person name="Newman L.K."/>
            <person name="Wang W."/>
            <person name="Mandakova T."/>
            <person name="Vello E."/>
            <person name="Smith L.M."/>
            <person name="Henz S.R."/>
            <person name="Steffen J."/>
            <person name="Takuno S."/>
            <person name="Brandvain Y."/>
            <person name="Coop G."/>
            <person name="Andolfatto P."/>
            <person name="Hu T.T."/>
            <person name="Blanchette M."/>
            <person name="Clark R.M."/>
            <person name="Quesneville H."/>
            <person name="Nordborg M."/>
            <person name="Gaut B.S."/>
            <person name="Lysak M.A."/>
            <person name="Jenkins J."/>
            <person name="Grimwood J."/>
            <person name="Chapman J."/>
            <person name="Prochnik S."/>
            <person name="Shu S."/>
            <person name="Rokhsar D."/>
            <person name="Schmutz J."/>
            <person name="Weigel D."/>
            <person name="Wright S.I."/>
        </authorList>
    </citation>
    <scope>NUCLEOTIDE SEQUENCE [LARGE SCALE GENOMIC DNA]</scope>
    <source>
        <strain evidence="3">cv. Monte Gargano</strain>
    </source>
</reference>
<dbReference type="STRING" id="81985.R0I6Q6"/>
<feature type="compositionally biased region" description="Basic and acidic residues" evidence="1">
    <location>
        <begin position="208"/>
        <end position="218"/>
    </location>
</feature>
<evidence type="ECO:0000313" key="3">
    <source>
        <dbReference type="Proteomes" id="UP000029121"/>
    </source>
</evidence>
<sequence>MGPESKGRAWFSKIYNKLETLLVEVDSFTSQSTLCLKSSDLPGFKSVRGEPNEVAEGRSSSLTYNVKQHHDDHVASPRCESPSVPPSHQDFDMPGHVVVQKRVQGDILEEDLSASSFPDGEIVSTSPLLEEDCYANLTASTSTLADEEQLFTDEESQFYYDGETHSTSPLLEEYHDANLTATVGAEESKVTDKESHITYTLKSLEFSDQPKEVAEDSSSKASILQQHHDPVDSPMCKSPSDPPSHQHFDISGHVLVEEGVQGDTLKDNLAQEDGFKENSSALSDEETLSTSPSLEEYCNASLTSASTTGDEEPIITDDESRITNTLTTQTSSPGISSLFPGVVEEVRVETSLPDGGILSTATLLKAYCDASLTSTTTLGDEVPIFIDDESRITNTFIPYKFSPGNPSVSPVGESVEEVRDDSCKDVVSTKSQSTQCSMESFGTVVECNDDPVLVALGIFTDNDSSLNDSLATKITDVHVQDNVTNTRSSNADDVMNGKSDVAPLDINALYCIDFRDGPSYVDDCAMLVRTIAPLDTNALYGMESREAPSYVDESMLYAMHLRTKKLRSLKGKILDALTSKRRREKEYEQLAVWFGDADMGSDLATGEDSKQVEAMDSKSSLLLESEDSQWELL</sequence>
<feature type="region of interest" description="Disordered" evidence="1">
    <location>
        <begin position="273"/>
        <end position="292"/>
    </location>
</feature>
<dbReference type="GO" id="GO:0006950">
    <property type="term" value="P:response to stress"/>
    <property type="evidence" value="ECO:0007669"/>
    <property type="project" value="TreeGrafter"/>
</dbReference>
<dbReference type="PANTHER" id="PTHR34659">
    <property type="entry name" value="BNAA05G11610D PROTEIN"/>
    <property type="match status" value="1"/>
</dbReference>
<feature type="region of interest" description="Disordered" evidence="1">
    <location>
        <begin position="73"/>
        <end position="92"/>
    </location>
</feature>
<name>R0I6Q6_9BRAS</name>
<dbReference type="GO" id="GO:0061908">
    <property type="term" value="C:phagophore"/>
    <property type="evidence" value="ECO:0007669"/>
    <property type="project" value="TreeGrafter"/>
</dbReference>
<accession>R0I6Q6</accession>